<protein>
    <submittedName>
        <fullName evidence="1">Uncharacterized protein</fullName>
    </submittedName>
</protein>
<keyword evidence="2" id="KW-1185">Reference proteome</keyword>
<evidence type="ECO:0000313" key="1">
    <source>
        <dbReference type="EMBL" id="MDG3008447.1"/>
    </source>
</evidence>
<sequence length="118" mass="11890">MVEQNTVPGIKLADNLGAALGGSPEDAAKTFMRLVTQGMAQVMADAVAGAITQAVGGNLGASTPDWVKLVKGPTFEFFWETPGDTPLRKTVAIARSGEGVGGPALGGIDIRTGGCGGF</sequence>
<dbReference type="Proteomes" id="UP001216907">
    <property type="component" value="Unassembled WGS sequence"/>
</dbReference>
<proteinExistence type="predicted"/>
<dbReference type="EMBL" id="JARRAG010000007">
    <property type="protein sequence ID" value="MDG3008447.1"/>
    <property type="molecule type" value="Genomic_DNA"/>
</dbReference>
<comment type="caution">
    <text evidence="1">The sequence shown here is derived from an EMBL/GenBank/DDBJ whole genome shotgun (WGS) entry which is preliminary data.</text>
</comment>
<name>A0ABT6FLL9_9BACT</name>
<dbReference type="RefSeq" id="WP_277864766.1">
    <property type="nucleotide sequence ID" value="NZ_JARRAG010000007.1"/>
</dbReference>
<reference evidence="1 2" key="1">
    <citation type="submission" date="2023-03" db="EMBL/GenBank/DDBJ databases">
        <title>Paludisphaera mucosa sp. nov. a novel planctomycete from northern fen.</title>
        <authorList>
            <person name="Ivanova A."/>
        </authorList>
    </citation>
    <scope>NUCLEOTIDE SEQUENCE [LARGE SCALE GENOMIC DNA]</scope>
    <source>
        <strain evidence="1 2">Pla2</strain>
    </source>
</reference>
<accession>A0ABT6FLL9</accession>
<evidence type="ECO:0000313" key="2">
    <source>
        <dbReference type="Proteomes" id="UP001216907"/>
    </source>
</evidence>
<organism evidence="1 2">
    <name type="scientific">Paludisphaera mucosa</name>
    <dbReference type="NCBI Taxonomy" id="3030827"/>
    <lineage>
        <taxon>Bacteria</taxon>
        <taxon>Pseudomonadati</taxon>
        <taxon>Planctomycetota</taxon>
        <taxon>Planctomycetia</taxon>
        <taxon>Isosphaerales</taxon>
        <taxon>Isosphaeraceae</taxon>
        <taxon>Paludisphaera</taxon>
    </lineage>
</organism>
<gene>
    <name evidence="1" type="ORF">PZE19_32180</name>
</gene>